<gene>
    <name evidence="3" type="ORF">C1E24_15860</name>
    <name evidence="2" type="ORF">PP2015_3311</name>
</gene>
<organism evidence="2 4">
    <name type="scientific">Pseudoalteromonas phenolica</name>
    <dbReference type="NCBI Taxonomy" id="161398"/>
    <lineage>
        <taxon>Bacteria</taxon>
        <taxon>Pseudomonadati</taxon>
        <taxon>Pseudomonadota</taxon>
        <taxon>Gammaproteobacteria</taxon>
        <taxon>Alteromonadales</taxon>
        <taxon>Pseudoalteromonadaceae</taxon>
        <taxon>Pseudoalteromonas</taxon>
    </lineage>
</organism>
<keyword evidence="1" id="KW-0472">Membrane</keyword>
<proteinExistence type="predicted"/>
<dbReference type="Proteomes" id="UP000309186">
    <property type="component" value="Unassembled WGS sequence"/>
</dbReference>
<protein>
    <submittedName>
        <fullName evidence="2">Uncharacterized protein</fullName>
    </submittedName>
</protein>
<reference evidence="2 4" key="1">
    <citation type="submission" date="2015-11" db="EMBL/GenBank/DDBJ databases">
        <authorList>
            <person name="Zhang Y."/>
            <person name="Guo Z."/>
        </authorList>
    </citation>
    <scope>NUCLEOTIDE SEQUENCE [LARGE SCALE GENOMIC DNA]</scope>
    <source>
        <strain evidence="2 4">KCTC 12086</strain>
    </source>
</reference>
<name>A0A0S2K628_9GAMM</name>
<dbReference type="PATRIC" id="fig|161398.10.peg.3376"/>
<dbReference type="EMBL" id="CP013187">
    <property type="protein sequence ID" value="ALO43787.1"/>
    <property type="molecule type" value="Genomic_DNA"/>
</dbReference>
<sequence length="89" mass="9519">MWHKTFAGFLSGVVVMILVPSILSLWLVAHINVILATSLVLALAAWAGVMTWCYGAESGKQAWQRAGMLAIPTIIIFVITFFTAAGPTG</sequence>
<keyword evidence="4" id="KW-1185">Reference proteome</keyword>
<dbReference type="Proteomes" id="UP000061457">
    <property type="component" value="Chromosome I"/>
</dbReference>
<dbReference type="AlphaFoldDB" id="A0A0S2K628"/>
<feature type="transmembrane region" description="Helical" evidence="1">
    <location>
        <begin position="66"/>
        <end position="85"/>
    </location>
</feature>
<feature type="transmembrane region" description="Helical" evidence="1">
    <location>
        <begin position="33"/>
        <end position="54"/>
    </location>
</feature>
<evidence type="ECO:0000313" key="2">
    <source>
        <dbReference type="EMBL" id="ALO43787.1"/>
    </source>
</evidence>
<evidence type="ECO:0000256" key="1">
    <source>
        <dbReference type="SAM" id="Phobius"/>
    </source>
</evidence>
<dbReference type="OrthoDB" id="6293459at2"/>
<feature type="transmembrane region" description="Helical" evidence="1">
    <location>
        <begin position="7"/>
        <end position="27"/>
    </location>
</feature>
<keyword evidence="1" id="KW-0812">Transmembrane</keyword>
<dbReference type="KEGG" id="pphe:PP2015_3311"/>
<dbReference type="RefSeq" id="WP_058031429.1">
    <property type="nucleotide sequence ID" value="NZ_CP013187.1"/>
</dbReference>
<dbReference type="EMBL" id="PPSW01000026">
    <property type="protein sequence ID" value="TLX45993.1"/>
    <property type="molecule type" value="Genomic_DNA"/>
</dbReference>
<keyword evidence="1" id="KW-1133">Transmembrane helix</keyword>
<reference evidence="3 5" key="2">
    <citation type="submission" date="2018-01" db="EMBL/GenBank/DDBJ databases">
        <title>Co-occurrence of chitin degradation, pigmentation and bioactivity in marine Pseudoalteromonas.</title>
        <authorList>
            <person name="Paulsen S."/>
            <person name="Gram L."/>
            <person name="Machado H."/>
        </authorList>
    </citation>
    <scope>NUCLEOTIDE SEQUENCE [LARGE SCALE GENOMIC DNA]</scope>
    <source>
        <strain evidence="3 5">S3663</strain>
    </source>
</reference>
<evidence type="ECO:0000313" key="5">
    <source>
        <dbReference type="Proteomes" id="UP000309186"/>
    </source>
</evidence>
<dbReference type="STRING" id="161398.PP2015_3311"/>
<accession>A0A0S2K628</accession>
<evidence type="ECO:0000313" key="4">
    <source>
        <dbReference type="Proteomes" id="UP000061457"/>
    </source>
</evidence>
<evidence type="ECO:0000313" key="3">
    <source>
        <dbReference type="EMBL" id="TLX45993.1"/>
    </source>
</evidence>